<dbReference type="OrthoDB" id="2919105at2759"/>
<evidence type="ECO:0000256" key="10">
    <source>
        <dbReference type="SAM" id="MobiDB-lite"/>
    </source>
</evidence>
<dbReference type="SUPFAM" id="SSF52743">
    <property type="entry name" value="Subtilisin-like"/>
    <property type="match status" value="1"/>
</dbReference>
<evidence type="ECO:0000259" key="12">
    <source>
        <dbReference type="PROSITE" id="PS51695"/>
    </source>
</evidence>
<gene>
    <name evidence="13" type="ORF">THITE_2025173</name>
</gene>
<keyword evidence="3" id="KW-0645">Protease</keyword>
<evidence type="ECO:0000256" key="9">
    <source>
        <dbReference type="PROSITE-ProRule" id="PRU01032"/>
    </source>
</evidence>
<keyword evidence="6" id="KW-0720">Serine protease</keyword>
<evidence type="ECO:0000256" key="5">
    <source>
        <dbReference type="ARBA" id="ARBA00022801"/>
    </source>
</evidence>
<dbReference type="GO" id="GO:0005576">
    <property type="term" value="C:extracellular region"/>
    <property type="evidence" value="ECO:0007669"/>
    <property type="project" value="UniProtKB-SubCell"/>
</dbReference>
<dbReference type="HOGENOM" id="CLU_013783_3_2_1"/>
<evidence type="ECO:0000256" key="3">
    <source>
        <dbReference type="ARBA" id="ARBA00022670"/>
    </source>
</evidence>
<evidence type="ECO:0000256" key="11">
    <source>
        <dbReference type="SAM" id="SignalP"/>
    </source>
</evidence>
<comment type="cofactor">
    <cofactor evidence="1">
        <name>Ca(2+)</name>
        <dbReference type="ChEBI" id="CHEBI:29108"/>
    </cofactor>
</comment>
<dbReference type="KEGG" id="ttt:THITE_2025173"/>
<feature type="region of interest" description="Disordered" evidence="10">
    <location>
        <begin position="166"/>
        <end position="202"/>
    </location>
</feature>
<organism evidence="13 14">
    <name type="scientific">Thermothielavioides terrestris (strain ATCC 38088 / NRRL 8126)</name>
    <name type="common">Thielavia terrestris</name>
    <dbReference type="NCBI Taxonomy" id="578455"/>
    <lineage>
        <taxon>Eukaryota</taxon>
        <taxon>Fungi</taxon>
        <taxon>Dikarya</taxon>
        <taxon>Ascomycota</taxon>
        <taxon>Pezizomycotina</taxon>
        <taxon>Sordariomycetes</taxon>
        <taxon>Sordariomycetidae</taxon>
        <taxon>Sordariales</taxon>
        <taxon>Chaetomiaceae</taxon>
        <taxon>Thermothielavioides</taxon>
        <taxon>Thermothielavioides terrestris</taxon>
    </lineage>
</organism>
<dbReference type="RefSeq" id="XP_003653647.1">
    <property type="nucleotide sequence ID" value="XM_003653599.1"/>
</dbReference>
<keyword evidence="14" id="KW-1185">Reference proteome</keyword>
<comment type="caution">
    <text evidence="9">Lacks conserved residue(s) required for the propagation of feature annotation.</text>
</comment>
<feature type="chain" id="PRO_5003436137" description="Peptidase S53 domain-containing protein" evidence="11">
    <location>
        <begin position="19"/>
        <end position="466"/>
    </location>
</feature>
<dbReference type="SMART" id="SM00944">
    <property type="entry name" value="Pro-kuma_activ"/>
    <property type="match status" value="1"/>
</dbReference>
<evidence type="ECO:0000256" key="2">
    <source>
        <dbReference type="ARBA" id="ARBA00004239"/>
    </source>
</evidence>
<dbReference type="InterPro" id="IPR015366">
    <property type="entry name" value="S53_propep"/>
</dbReference>
<feature type="non-terminal residue" evidence="13">
    <location>
        <position position="466"/>
    </location>
</feature>
<feature type="signal peptide" evidence="11">
    <location>
        <begin position="1"/>
        <end position="18"/>
    </location>
</feature>
<dbReference type="InterPro" id="IPR030400">
    <property type="entry name" value="Sedolisin_dom"/>
</dbReference>
<dbReference type="AlphaFoldDB" id="G2R0Q0"/>
<keyword evidence="4" id="KW-0479">Metal-binding</keyword>
<keyword evidence="7" id="KW-0106">Calcium</keyword>
<dbReference type="InterPro" id="IPR036852">
    <property type="entry name" value="Peptidase_S8/S53_dom_sf"/>
</dbReference>
<evidence type="ECO:0000256" key="8">
    <source>
        <dbReference type="ARBA" id="ARBA00023145"/>
    </source>
</evidence>
<name>G2R0Q0_THETT</name>
<dbReference type="PANTHER" id="PTHR14218">
    <property type="entry name" value="PROTEASE S8 TRIPEPTIDYL PEPTIDASE I CLN2"/>
    <property type="match status" value="1"/>
</dbReference>
<dbReference type="eggNOG" id="ENOG502RS6E">
    <property type="taxonomic scope" value="Eukaryota"/>
</dbReference>
<dbReference type="GO" id="GO:0008240">
    <property type="term" value="F:tripeptidyl-peptidase activity"/>
    <property type="evidence" value="ECO:0007669"/>
    <property type="project" value="TreeGrafter"/>
</dbReference>
<keyword evidence="8" id="KW-0865">Zymogen</keyword>
<keyword evidence="11" id="KW-0732">Signal</keyword>
<dbReference type="Gene3D" id="3.40.50.200">
    <property type="entry name" value="Peptidase S8/S53 domain"/>
    <property type="match status" value="1"/>
</dbReference>
<dbReference type="EMBL" id="CP003010">
    <property type="protein sequence ID" value="AEO67311.1"/>
    <property type="molecule type" value="Genomic_DNA"/>
</dbReference>
<dbReference type="GeneID" id="11515013"/>
<dbReference type="Pfam" id="PF09286">
    <property type="entry name" value="Pro-kuma_activ"/>
    <property type="match status" value="1"/>
</dbReference>
<dbReference type="STRING" id="578455.G2R0Q0"/>
<comment type="subcellular location">
    <subcellularLocation>
        <location evidence="2">Secreted</location>
        <location evidence="2">Extracellular space</location>
    </subcellularLocation>
</comment>
<dbReference type="GO" id="GO:0004252">
    <property type="term" value="F:serine-type endopeptidase activity"/>
    <property type="evidence" value="ECO:0007669"/>
    <property type="project" value="InterPro"/>
</dbReference>
<accession>G2R0Q0</accession>
<evidence type="ECO:0000313" key="14">
    <source>
        <dbReference type="Proteomes" id="UP000008181"/>
    </source>
</evidence>
<dbReference type="PROSITE" id="PS51695">
    <property type="entry name" value="SEDOLISIN"/>
    <property type="match status" value="1"/>
</dbReference>
<evidence type="ECO:0000256" key="7">
    <source>
        <dbReference type="ARBA" id="ARBA00022837"/>
    </source>
</evidence>
<dbReference type="Proteomes" id="UP000008181">
    <property type="component" value="Chromosome 2"/>
</dbReference>
<protein>
    <recommendedName>
        <fullName evidence="12">Peptidase S53 domain-containing protein</fullName>
    </recommendedName>
</protein>
<evidence type="ECO:0000256" key="6">
    <source>
        <dbReference type="ARBA" id="ARBA00022825"/>
    </source>
</evidence>
<evidence type="ECO:0000256" key="4">
    <source>
        <dbReference type="ARBA" id="ARBA00022723"/>
    </source>
</evidence>
<dbReference type="SUPFAM" id="SSF54897">
    <property type="entry name" value="Protease propeptides/inhibitors"/>
    <property type="match status" value="1"/>
</dbReference>
<feature type="compositionally biased region" description="Low complexity" evidence="10">
    <location>
        <begin position="166"/>
        <end position="190"/>
    </location>
</feature>
<dbReference type="PANTHER" id="PTHR14218:SF15">
    <property type="entry name" value="TRIPEPTIDYL-PEPTIDASE 1"/>
    <property type="match status" value="1"/>
</dbReference>
<feature type="domain" description="Peptidase S53" evidence="12">
    <location>
        <begin position="208"/>
        <end position="466"/>
    </location>
</feature>
<keyword evidence="5" id="KW-0378">Hydrolase</keyword>
<dbReference type="CDD" id="cd11377">
    <property type="entry name" value="Pro-peptidase_S53"/>
    <property type="match status" value="1"/>
</dbReference>
<evidence type="ECO:0000313" key="13">
    <source>
        <dbReference type="EMBL" id="AEO67311.1"/>
    </source>
</evidence>
<dbReference type="GO" id="GO:0006508">
    <property type="term" value="P:proteolysis"/>
    <property type="evidence" value="ECO:0007669"/>
    <property type="project" value="UniProtKB-KW"/>
</dbReference>
<sequence length="466" mass="48779">MRCLLPVALLGLSASVHATPTVILEDVQGTPLGWSFRGYAGPSDKITLFVALKEPGIQELKAKLHQRQNPDHPEFGQHLSRGEVLQHRQPADAAARAVSAWLKSSGIRDVHNQGSLLSFEATAQTVKSMLQADLAYYAYNGSDAPPVLRAKSYTIPVALRDYIDFPKPTSHAPTPTSHSTSRRPTSTPTPIGVPGNENPSPNLPCLAATVPDCIKQLYNITYTPPSTPPSPVRLGIAGFLEQWVLYSDVAEFLGRYAPSLLGSSTTTTNTTTPSSAAANFTIEPLNNGTNPQSPPSVAGLEASLDVQYALALGYPAQVTYYSTGGRGIKLDPATGRPWCSAANDNEPYLEFLTALLARPDDALPHVLSISYADDEASVPRAYARRVCDLFAALAARGVSVLVATGDGGAAGTGQTQCVVAASAAAAGGGGVDDEGTTKRFVPTFPGSCPYVTAVGATDNVGPPVAG</sequence>
<reference evidence="13 14" key="1">
    <citation type="journal article" date="2011" name="Nat. Biotechnol.">
        <title>Comparative genomic analysis of the thermophilic biomass-degrading fungi Myceliophthora thermophila and Thielavia terrestris.</title>
        <authorList>
            <person name="Berka R.M."/>
            <person name="Grigoriev I.V."/>
            <person name="Otillar R."/>
            <person name="Salamov A."/>
            <person name="Grimwood J."/>
            <person name="Reid I."/>
            <person name="Ishmael N."/>
            <person name="John T."/>
            <person name="Darmond C."/>
            <person name="Moisan M.-C."/>
            <person name="Henrissat B."/>
            <person name="Coutinho P.M."/>
            <person name="Lombard V."/>
            <person name="Natvig D.O."/>
            <person name="Lindquist E."/>
            <person name="Schmutz J."/>
            <person name="Lucas S."/>
            <person name="Harris P."/>
            <person name="Powlowski J."/>
            <person name="Bellemare A."/>
            <person name="Taylor D."/>
            <person name="Butler G."/>
            <person name="de Vries R.P."/>
            <person name="Allijn I.E."/>
            <person name="van den Brink J."/>
            <person name="Ushinsky S."/>
            <person name="Storms R."/>
            <person name="Powell A.J."/>
            <person name="Paulsen I.T."/>
            <person name="Elbourne L.D.H."/>
            <person name="Baker S.E."/>
            <person name="Magnuson J."/>
            <person name="LaBoissiere S."/>
            <person name="Clutterbuck A.J."/>
            <person name="Martinez D."/>
            <person name="Wogulis M."/>
            <person name="de Leon A.L."/>
            <person name="Rey M.W."/>
            <person name="Tsang A."/>
        </authorList>
    </citation>
    <scope>NUCLEOTIDE SEQUENCE [LARGE SCALE GENOMIC DNA]</scope>
    <source>
        <strain evidence="14">ATCC 38088 / NRRL 8126</strain>
    </source>
</reference>
<dbReference type="GO" id="GO:0046872">
    <property type="term" value="F:metal ion binding"/>
    <property type="evidence" value="ECO:0007669"/>
    <property type="project" value="UniProtKB-KW"/>
</dbReference>
<evidence type="ECO:0000256" key="1">
    <source>
        <dbReference type="ARBA" id="ARBA00001913"/>
    </source>
</evidence>
<proteinExistence type="predicted"/>
<dbReference type="InterPro" id="IPR050819">
    <property type="entry name" value="Tripeptidyl-peptidase_I"/>
</dbReference>